<evidence type="ECO:0008006" key="4">
    <source>
        <dbReference type="Google" id="ProtNLM"/>
    </source>
</evidence>
<organism evidence="2 3">
    <name type="scientific">Podospora aff. communis PSN243</name>
    <dbReference type="NCBI Taxonomy" id="3040156"/>
    <lineage>
        <taxon>Eukaryota</taxon>
        <taxon>Fungi</taxon>
        <taxon>Dikarya</taxon>
        <taxon>Ascomycota</taxon>
        <taxon>Pezizomycotina</taxon>
        <taxon>Sordariomycetes</taxon>
        <taxon>Sordariomycetidae</taxon>
        <taxon>Sordariales</taxon>
        <taxon>Podosporaceae</taxon>
        <taxon>Podospora</taxon>
    </lineage>
</organism>
<keyword evidence="3" id="KW-1185">Reference proteome</keyword>
<reference evidence="2" key="1">
    <citation type="journal article" date="2023" name="Mol. Phylogenet. Evol.">
        <title>Genome-scale phylogeny and comparative genomics of the fungal order Sordariales.</title>
        <authorList>
            <person name="Hensen N."/>
            <person name="Bonometti L."/>
            <person name="Westerberg I."/>
            <person name="Brannstrom I.O."/>
            <person name="Guillou S."/>
            <person name="Cros-Aarteil S."/>
            <person name="Calhoun S."/>
            <person name="Haridas S."/>
            <person name="Kuo A."/>
            <person name="Mondo S."/>
            <person name="Pangilinan J."/>
            <person name="Riley R."/>
            <person name="LaButti K."/>
            <person name="Andreopoulos B."/>
            <person name="Lipzen A."/>
            <person name="Chen C."/>
            <person name="Yan M."/>
            <person name="Daum C."/>
            <person name="Ng V."/>
            <person name="Clum A."/>
            <person name="Steindorff A."/>
            <person name="Ohm R.A."/>
            <person name="Martin F."/>
            <person name="Silar P."/>
            <person name="Natvig D.O."/>
            <person name="Lalanne C."/>
            <person name="Gautier V."/>
            <person name="Ament-Velasquez S.L."/>
            <person name="Kruys A."/>
            <person name="Hutchinson M.I."/>
            <person name="Powell A.J."/>
            <person name="Barry K."/>
            <person name="Miller A.N."/>
            <person name="Grigoriev I.V."/>
            <person name="Debuchy R."/>
            <person name="Gladieux P."/>
            <person name="Hiltunen Thoren M."/>
            <person name="Johannesson H."/>
        </authorList>
    </citation>
    <scope>NUCLEOTIDE SEQUENCE</scope>
    <source>
        <strain evidence="2">PSN243</strain>
    </source>
</reference>
<name>A0AAV9GUX5_9PEZI</name>
<feature type="signal peptide" evidence="1">
    <location>
        <begin position="1"/>
        <end position="22"/>
    </location>
</feature>
<evidence type="ECO:0000256" key="1">
    <source>
        <dbReference type="SAM" id="SignalP"/>
    </source>
</evidence>
<accession>A0AAV9GUX5</accession>
<sequence>MGRVIDFCGVFLSLVAHEAVVARPPRASLSRATGQVTMSAMMSAADQLSLHFLRLQPFSFRWLIRGLPIDSLALYEHVAGYIPCLSAITFQLLNKTALPPCDHPFVVTNTLAQLRHHGAPGPCTPPGHPFFVNRYHGFRVFDPLVQLRVAALANGDNGRPPLRPHLSEQVCDEVGVVGVAPSGEAEPEKIHHAHELSSLCRGNVADGIDVKLCQDGVLFFLHLFELGDIHGVEEAKDFAAVLLLDGVGQRNMSLTLDCGPVNTSPHGEGHPARGCRSLFLRRFLAAPLPFGVSASVFPREALSDTGSHGRVWCWRRCCREE</sequence>
<evidence type="ECO:0000313" key="2">
    <source>
        <dbReference type="EMBL" id="KAK4451177.1"/>
    </source>
</evidence>
<proteinExistence type="predicted"/>
<dbReference type="Proteomes" id="UP001321760">
    <property type="component" value="Unassembled WGS sequence"/>
</dbReference>
<evidence type="ECO:0000313" key="3">
    <source>
        <dbReference type="Proteomes" id="UP001321760"/>
    </source>
</evidence>
<dbReference type="EMBL" id="MU865929">
    <property type="protein sequence ID" value="KAK4451177.1"/>
    <property type="molecule type" value="Genomic_DNA"/>
</dbReference>
<dbReference type="AlphaFoldDB" id="A0AAV9GUX5"/>
<reference evidence="2" key="2">
    <citation type="submission" date="2023-05" db="EMBL/GenBank/DDBJ databases">
        <authorList>
            <consortium name="Lawrence Berkeley National Laboratory"/>
            <person name="Steindorff A."/>
            <person name="Hensen N."/>
            <person name="Bonometti L."/>
            <person name="Westerberg I."/>
            <person name="Brannstrom I.O."/>
            <person name="Guillou S."/>
            <person name="Cros-Aarteil S."/>
            <person name="Calhoun S."/>
            <person name="Haridas S."/>
            <person name="Kuo A."/>
            <person name="Mondo S."/>
            <person name="Pangilinan J."/>
            <person name="Riley R."/>
            <person name="Labutti K."/>
            <person name="Andreopoulos B."/>
            <person name="Lipzen A."/>
            <person name="Chen C."/>
            <person name="Yanf M."/>
            <person name="Daum C."/>
            <person name="Ng V."/>
            <person name="Clum A."/>
            <person name="Ohm R."/>
            <person name="Martin F."/>
            <person name="Silar P."/>
            <person name="Natvig D."/>
            <person name="Lalanne C."/>
            <person name="Gautier V."/>
            <person name="Ament-Velasquez S.L."/>
            <person name="Kruys A."/>
            <person name="Hutchinson M.I."/>
            <person name="Powell A.J."/>
            <person name="Barry K."/>
            <person name="Miller A.N."/>
            <person name="Grigoriev I.V."/>
            <person name="Debuchy R."/>
            <person name="Gladieux P."/>
            <person name="Thoren M.H."/>
            <person name="Johannesson H."/>
        </authorList>
    </citation>
    <scope>NUCLEOTIDE SEQUENCE</scope>
    <source>
        <strain evidence="2">PSN243</strain>
    </source>
</reference>
<gene>
    <name evidence="2" type="ORF">QBC34DRAFT_458692</name>
</gene>
<keyword evidence="1" id="KW-0732">Signal</keyword>
<feature type="chain" id="PRO_5043485526" description="Secreted protein" evidence="1">
    <location>
        <begin position="23"/>
        <end position="321"/>
    </location>
</feature>
<protein>
    <recommendedName>
        <fullName evidence="4">Secreted protein</fullName>
    </recommendedName>
</protein>
<comment type="caution">
    <text evidence="2">The sequence shown here is derived from an EMBL/GenBank/DDBJ whole genome shotgun (WGS) entry which is preliminary data.</text>
</comment>